<gene>
    <name evidence="1" type="ORF">K1T71_006815</name>
</gene>
<name>A0ACC1D330_9NEOP</name>
<protein>
    <submittedName>
        <fullName evidence="1">Uncharacterized protein</fullName>
    </submittedName>
</protein>
<reference evidence="1 2" key="1">
    <citation type="journal article" date="2021" name="Front. Genet.">
        <title>Chromosome-Level Genome Assembly Reveals Significant Gene Expansion in the Toll and IMD Signaling Pathways of Dendrolimus kikuchii.</title>
        <authorList>
            <person name="Zhou J."/>
            <person name="Wu P."/>
            <person name="Xiong Z."/>
            <person name="Liu N."/>
            <person name="Zhao N."/>
            <person name="Ji M."/>
            <person name="Qiu Y."/>
            <person name="Yang B."/>
        </authorList>
    </citation>
    <scope>NUCLEOTIDE SEQUENCE [LARGE SCALE GENOMIC DNA]</scope>
    <source>
        <strain evidence="1">Ann1</strain>
    </source>
</reference>
<dbReference type="Proteomes" id="UP000824533">
    <property type="component" value="Linkage Group LG11"/>
</dbReference>
<proteinExistence type="predicted"/>
<organism evidence="1 2">
    <name type="scientific">Dendrolimus kikuchii</name>
    <dbReference type="NCBI Taxonomy" id="765133"/>
    <lineage>
        <taxon>Eukaryota</taxon>
        <taxon>Metazoa</taxon>
        <taxon>Ecdysozoa</taxon>
        <taxon>Arthropoda</taxon>
        <taxon>Hexapoda</taxon>
        <taxon>Insecta</taxon>
        <taxon>Pterygota</taxon>
        <taxon>Neoptera</taxon>
        <taxon>Endopterygota</taxon>
        <taxon>Lepidoptera</taxon>
        <taxon>Glossata</taxon>
        <taxon>Ditrysia</taxon>
        <taxon>Bombycoidea</taxon>
        <taxon>Lasiocampidae</taxon>
        <taxon>Dendrolimus</taxon>
    </lineage>
</organism>
<sequence>MYVFIINCFILFYILNPAWSSNVDIPGHCDLAGFYLELGCTPAPKADNSSICPEAFTCPDLHPDPTMCYYRGIPYNHLSKIPQDRILNPCAQSCNCQVYYEPRIECAIIDCREVFFPITRQDCIKTYSLSSCCSGTVCGKDAIAKLKTCNVDGKSYKEGQTFEPKKNPRKTCVCSSHWDGNVDNEANCRDFSCGLEIYHQNEIMQHCAPVFYENRMSCPIGFECQDAATTVKRSNMRPTGPQCVFGSFTLNIGDEITSDRECTKCACIVPPFVSCTRFACMQPMVMMNSNSTVDTAIAAHCDMARFYLELGCTPALKADDSSSCPEAFTCPDLHPDRTKCYYRGIPYNDTSTIPQERILNPCARSCYCLVNNGEARVECAIVDCIEGPFRNWWQRQDCMKINNLHSCCSWTICGNDVIAMRKTCNVDGKTYKEGQEFIPKSNPMKTCVCTDAWDGNVDNEANCLDFSCALELYHQYEIMKYCAPIFYEHRLTCPIGFQCPNTAMEVIPGNLSAAGPQCIFGSLKLNVGDEVTTDEACTKCVCNIPPFISCTKYGKCN</sequence>
<accession>A0ACC1D330</accession>
<dbReference type="EMBL" id="CM034397">
    <property type="protein sequence ID" value="KAJ0177942.1"/>
    <property type="molecule type" value="Genomic_DNA"/>
</dbReference>
<evidence type="ECO:0000313" key="2">
    <source>
        <dbReference type="Proteomes" id="UP000824533"/>
    </source>
</evidence>
<keyword evidence="2" id="KW-1185">Reference proteome</keyword>
<evidence type="ECO:0000313" key="1">
    <source>
        <dbReference type="EMBL" id="KAJ0177942.1"/>
    </source>
</evidence>
<comment type="caution">
    <text evidence="1">The sequence shown here is derived from an EMBL/GenBank/DDBJ whole genome shotgun (WGS) entry which is preliminary data.</text>
</comment>